<dbReference type="Pfam" id="PF01554">
    <property type="entry name" value="MatE"/>
    <property type="match status" value="2"/>
</dbReference>
<evidence type="ECO:0000256" key="1">
    <source>
        <dbReference type="ARBA" id="ARBA00004651"/>
    </source>
</evidence>
<dbReference type="InterPro" id="IPR002528">
    <property type="entry name" value="MATE_fam"/>
</dbReference>
<feature type="transmembrane region" description="Helical" evidence="10">
    <location>
        <begin position="194"/>
        <end position="216"/>
    </location>
</feature>
<dbReference type="InterPro" id="IPR048279">
    <property type="entry name" value="MdtK-like"/>
</dbReference>
<feature type="transmembrane region" description="Helical" evidence="10">
    <location>
        <begin position="281"/>
        <end position="302"/>
    </location>
</feature>
<feature type="transmembrane region" description="Helical" evidence="10">
    <location>
        <begin position="357"/>
        <end position="381"/>
    </location>
</feature>
<keyword evidence="4" id="KW-1003">Cell membrane</keyword>
<keyword evidence="5 10" id="KW-0812">Transmembrane</keyword>
<keyword evidence="8 10" id="KW-0472">Membrane</keyword>
<keyword evidence="7" id="KW-0406">Ion transport</keyword>
<feature type="transmembrane region" description="Helical" evidence="10">
    <location>
        <begin position="21"/>
        <end position="39"/>
    </location>
</feature>
<protein>
    <recommendedName>
        <fullName evidence="9">Multidrug-efflux transporter</fullName>
    </recommendedName>
</protein>
<evidence type="ECO:0000256" key="3">
    <source>
        <dbReference type="ARBA" id="ARBA00022449"/>
    </source>
</evidence>
<dbReference type="CDD" id="cd13131">
    <property type="entry name" value="MATE_NorM_like"/>
    <property type="match status" value="1"/>
</dbReference>
<dbReference type="GO" id="GO:0005886">
    <property type="term" value="C:plasma membrane"/>
    <property type="evidence" value="ECO:0007669"/>
    <property type="project" value="UniProtKB-SubCell"/>
</dbReference>
<evidence type="ECO:0000313" key="12">
    <source>
        <dbReference type="Proteomes" id="UP000477386"/>
    </source>
</evidence>
<feature type="transmembrane region" description="Helical" evidence="10">
    <location>
        <begin position="393"/>
        <end position="413"/>
    </location>
</feature>
<evidence type="ECO:0000256" key="7">
    <source>
        <dbReference type="ARBA" id="ARBA00023065"/>
    </source>
</evidence>
<dbReference type="Proteomes" id="UP000477386">
    <property type="component" value="Unassembled WGS sequence"/>
</dbReference>
<feature type="transmembrane region" description="Helical" evidence="10">
    <location>
        <begin position="129"/>
        <end position="150"/>
    </location>
</feature>
<sequence>MSTFRTYRAEFVDTLRLSVPIIIAQLGVVLMGVTDNLFVGRLLGAVPLGAAGLANSLSFLMSSIGVGGLTVVAALVSKAHSQNDAAAVNRLFRGGSRVAMLFSMVFGGLSVLLAFNFDLFGQTAEVTKLARDFMLMLSLSLFPLLVFVATRQLADGLRYPRVAMAITMSALGLNAFFNYVLIKGVGPFPELGLMGSATATLLSRLFMAGAMLAYVYRSARFRPYLLKAFSNLPTTDEVRTTLRLGIPGGLTFFFEVATFSLAVVIVGWLGEDRLAAHQIAINMASVTYMMATGISSAAAIRVSAAVGKSSREGAFRAGVAAFMLSVGFMSLAAVLFLTANDWLVSLYIRDSPDVMRIAASLVIVGGFFQLSDGVQVVALGCLRGLSDVNVPTIITLFAYWVVALPLSYVLAFPFKMDAIGVWIGLLLGLSIAAVLLTVRFFRRLHRFDQTLISPQTSAGVH</sequence>
<dbReference type="PANTHER" id="PTHR43298">
    <property type="entry name" value="MULTIDRUG RESISTANCE PROTEIN NORM-RELATED"/>
    <property type="match status" value="1"/>
</dbReference>
<proteinExistence type="predicted"/>
<evidence type="ECO:0000256" key="8">
    <source>
        <dbReference type="ARBA" id="ARBA00023136"/>
    </source>
</evidence>
<gene>
    <name evidence="11" type="ORF">GK091_20245</name>
</gene>
<evidence type="ECO:0000313" key="11">
    <source>
        <dbReference type="EMBL" id="NEU69229.1"/>
    </source>
</evidence>
<dbReference type="InterPro" id="IPR050222">
    <property type="entry name" value="MATE_MdtK"/>
</dbReference>
<evidence type="ECO:0000256" key="6">
    <source>
        <dbReference type="ARBA" id="ARBA00022989"/>
    </source>
</evidence>
<evidence type="ECO:0000256" key="5">
    <source>
        <dbReference type="ARBA" id="ARBA00022692"/>
    </source>
</evidence>
<dbReference type="GO" id="GO:0006811">
    <property type="term" value="P:monoatomic ion transport"/>
    <property type="evidence" value="ECO:0007669"/>
    <property type="project" value="UniProtKB-KW"/>
</dbReference>
<keyword evidence="3" id="KW-0050">Antiport</keyword>
<feature type="transmembrane region" description="Helical" evidence="10">
    <location>
        <begin position="59"/>
        <end position="77"/>
    </location>
</feature>
<feature type="transmembrane region" description="Helical" evidence="10">
    <location>
        <begin position="314"/>
        <end position="337"/>
    </location>
</feature>
<dbReference type="GO" id="GO:0015297">
    <property type="term" value="F:antiporter activity"/>
    <property type="evidence" value="ECO:0007669"/>
    <property type="project" value="UniProtKB-KW"/>
</dbReference>
<dbReference type="RefSeq" id="WP_164041701.1">
    <property type="nucleotide sequence ID" value="NZ_JAAGNZ010000002.1"/>
</dbReference>
<organism evidence="11 12">
    <name type="scientific">Spirosoma agri</name>
    <dbReference type="NCBI Taxonomy" id="1987381"/>
    <lineage>
        <taxon>Bacteria</taxon>
        <taxon>Pseudomonadati</taxon>
        <taxon>Bacteroidota</taxon>
        <taxon>Cytophagia</taxon>
        <taxon>Cytophagales</taxon>
        <taxon>Cytophagaceae</taxon>
        <taxon>Spirosoma</taxon>
    </lineage>
</organism>
<keyword evidence="2" id="KW-0813">Transport</keyword>
<name>A0A6M0ILP6_9BACT</name>
<dbReference type="GO" id="GO:0042910">
    <property type="term" value="F:xenobiotic transmembrane transporter activity"/>
    <property type="evidence" value="ECO:0007669"/>
    <property type="project" value="InterPro"/>
</dbReference>
<feature type="transmembrane region" description="Helical" evidence="10">
    <location>
        <begin position="419"/>
        <end position="441"/>
    </location>
</feature>
<comment type="caution">
    <text evidence="11">The sequence shown here is derived from an EMBL/GenBank/DDBJ whole genome shotgun (WGS) entry which is preliminary data.</text>
</comment>
<reference evidence="11 12" key="1">
    <citation type="submission" date="2020-02" db="EMBL/GenBank/DDBJ databases">
        <title>Draft genome sequence of two Spirosoma agri KCTC 52727 and Spirosoma terrae KCTC 52035.</title>
        <authorList>
            <person name="Rojas J."/>
            <person name="Ambika Manirajan B."/>
            <person name="Ratering S."/>
            <person name="Suarez C."/>
            <person name="Schnell S."/>
        </authorList>
    </citation>
    <scope>NUCLEOTIDE SEQUENCE [LARGE SCALE GENOMIC DNA]</scope>
    <source>
        <strain evidence="11 12">KCTC 52727</strain>
    </source>
</reference>
<evidence type="ECO:0000256" key="4">
    <source>
        <dbReference type="ARBA" id="ARBA00022475"/>
    </source>
</evidence>
<dbReference type="PANTHER" id="PTHR43298:SF2">
    <property type="entry name" value="FMN_FAD EXPORTER YEEO-RELATED"/>
    <property type="match status" value="1"/>
</dbReference>
<feature type="transmembrane region" description="Helical" evidence="10">
    <location>
        <begin position="162"/>
        <end position="182"/>
    </location>
</feature>
<dbReference type="PIRSF" id="PIRSF006603">
    <property type="entry name" value="DinF"/>
    <property type="match status" value="1"/>
</dbReference>
<keyword evidence="6 10" id="KW-1133">Transmembrane helix</keyword>
<evidence type="ECO:0000256" key="2">
    <source>
        <dbReference type="ARBA" id="ARBA00022448"/>
    </source>
</evidence>
<dbReference type="NCBIfam" id="TIGR00797">
    <property type="entry name" value="matE"/>
    <property type="match status" value="1"/>
</dbReference>
<accession>A0A6M0ILP6</accession>
<feature type="transmembrane region" description="Helical" evidence="10">
    <location>
        <begin position="249"/>
        <end position="269"/>
    </location>
</feature>
<feature type="transmembrane region" description="Helical" evidence="10">
    <location>
        <begin position="98"/>
        <end position="117"/>
    </location>
</feature>
<comment type="subcellular location">
    <subcellularLocation>
        <location evidence="1">Cell membrane</location>
        <topology evidence="1">Multi-pass membrane protein</topology>
    </subcellularLocation>
</comment>
<dbReference type="AlphaFoldDB" id="A0A6M0ILP6"/>
<evidence type="ECO:0000256" key="10">
    <source>
        <dbReference type="SAM" id="Phobius"/>
    </source>
</evidence>
<evidence type="ECO:0000256" key="9">
    <source>
        <dbReference type="ARBA" id="ARBA00031636"/>
    </source>
</evidence>
<dbReference type="EMBL" id="JAAGNZ010000002">
    <property type="protein sequence ID" value="NEU69229.1"/>
    <property type="molecule type" value="Genomic_DNA"/>
</dbReference>
<keyword evidence="12" id="KW-1185">Reference proteome</keyword>